<dbReference type="AlphaFoldDB" id="A0A8J2PUS7"/>
<dbReference type="Proteomes" id="UP000708208">
    <property type="component" value="Unassembled WGS sequence"/>
</dbReference>
<keyword evidence="3" id="KW-1185">Reference proteome</keyword>
<comment type="caution">
    <text evidence="2">The sequence shown here is derived from an EMBL/GenBank/DDBJ whole genome shotgun (WGS) entry which is preliminary data.</text>
</comment>
<evidence type="ECO:0000313" key="3">
    <source>
        <dbReference type="Proteomes" id="UP000708208"/>
    </source>
</evidence>
<sequence length="315" mass="35338">MSFYGSLPLGTIDNYDAADTSVHPFLFAGDGKNEMEKIRNLAQALFPSRSSQCVNENCGWDQIDMLFKPSAAQQVKNCKTYMKRYTALRLPKLSHTTSRDSSNFIFTKNLQPFFLQSESDGFIESSIPEYPRERMTGELEASCSSKSVRINVPKKTESLDGSTNRVVLNSKNRRHSSGNANCKRKVIGNFHNNYDNNGTGTASATAKLGAVCVKDSLTLIRTSVRKQRRNDSVREGSKDEIYCDSQSVPKMKTGSKTRSRSCRQKELRSLRDAEKNSRLVRAKLVRLQKSLEKAELASLTPIVELYNSASFEQSK</sequence>
<accession>A0A8J2PUS7</accession>
<feature type="compositionally biased region" description="Basic residues" evidence="1">
    <location>
        <begin position="253"/>
        <end position="262"/>
    </location>
</feature>
<protein>
    <submittedName>
        <fullName evidence="2">Uncharacterized protein</fullName>
    </submittedName>
</protein>
<evidence type="ECO:0000313" key="2">
    <source>
        <dbReference type="EMBL" id="CAG7833759.1"/>
    </source>
</evidence>
<dbReference type="EMBL" id="CAJVCH010570007">
    <property type="protein sequence ID" value="CAG7833759.1"/>
    <property type="molecule type" value="Genomic_DNA"/>
</dbReference>
<feature type="region of interest" description="Disordered" evidence="1">
    <location>
        <begin position="247"/>
        <end position="270"/>
    </location>
</feature>
<organism evidence="2 3">
    <name type="scientific">Allacma fusca</name>
    <dbReference type="NCBI Taxonomy" id="39272"/>
    <lineage>
        <taxon>Eukaryota</taxon>
        <taxon>Metazoa</taxon>
        <taxon>Ecdysozoa</taxon>
        <taxon>Arthropoda</taxon>
        <taxon>Hexapoda</taxon>
        <taxon>Collembola</taxon>
        <taxon>Symphypleona</taxon>
        <taxon>Sminthuridae</taxon>
        <taxon>Allacma</taxon>
    </lineage>
</organism>
<evidence type="ECO:0000256" key="1">
    <source>
        <dbReference type="SAM" id="MobiDB-lite"/>
    </source>
</evidence>
<gene>
    <name evidence="2" type="ORF">AFUS01_LOCUS43341</name>
</gene>
<name>A0A8J2PUS7_9HEXA</name>
<proteinExistence type="predicted"/>
<reference evidence="2" key="1">
    <citation type="submission" date="2021-06" db="EMBL/GenBank/DDBJ databases">
        <authorList>
            <person name="Hodson N. C."/>
            <person name="Mongue J. A."/>
            <person name="Jaron S. K."/>
        </authorList>
    </citation>
    <scope>NUCLEOTIDE SEQUENCE</scope>
</reference>